<reference evidence="2 3" key="2">
    <citation type="journal article" date="2022" name="Mol. Biol. Evol.">
        <title>Comparative Genomics Reveals Insights into the Divergent Evolution of Astigmatic Mites and Household Pest Adaptations.</title>
        <authorList>
            <person name="Xiong Q."/>
            <person name="Wan A.T."/>
            <person name="Liu X."/>
            <person name="Fung C.S."/>
            <person name="Xiao X."/>
            <person name="Malainual N."/>
            <person name="Hou J."/>
            <person name="Wang L."/>
            <person name="Wang M."/>
            <person name="Yang K.Y."/>
            <person name="Cui Y."/>
            <person name="Leung E.L."/>
            <person name="Nong W."/>
            <person name="Shin S.K."/>
            <person name="Au S.W."/>
            <person name="Jeong K.Y."/>
            <person name="Chew F.T."/>
            <person name="Hui J.H."/>
            <person name="Leung T.F."/>
            <person name="Tungtrongchitr A."/>
            <person name="Zhong N."/>
            <person name="Liu Z."/>
            <person name="Tsui S.K."/>
        </authorList>
    </citation>
    <scope>NUCLEOTIDE SEQUENCE [LARGE SCALE GENOMIC DNA]</scope>
    <source>
        <strain evidence="2">Derp</strain>
    </source>
</reference>
<name>A0ABQ8JQN5_DERPT</name>
<dbReference type="EMBL" id="NJHN03000024">
    <property type="protein sequence ID" value="KAH9424889.1"/>
    <property type="molecule type" value="Genomic_DNA"/>
</dbReference>
<dbReference type="Proteomes" id="UP000887458">
    <property type="component" value="Unassembled WGS sequence"/>
</dbReference>
<feature type="transmembrane region" description="Helical" evidence="1">
    <location>
        <begin position="41"/>
        <end position="66"/>
    </location>
</feature>
<evidence type="ECO:0000313" key="3">
    <source>
        <dbReference type="Proteomes" id="UP000887458"/>
    </source>
</evidence>
<protein>
    <recommendedName>
        <fullName evidence="4">Endoplasmic reticulum transmembrane protein</fullName>
    </recommendedName>
</protein>
<keyword evidence="3" id="KW-1185">Reference proteome</keyword>
<evidence type="ECO:0000313" key="2">
    <source>
        <dbReference type="EMBL" id="KAH9424889.1"/>
    </source>
</evidence>
<comment type="caution">
    <text evidence="2">The sequence shown here is derived from an EMBL/GenBank/DDBJ whole genome shotgun (WGS) entry which is preliminary data.</text>
</comment>
<accession>A0ABQ8JQN5</accession>
<gene>
    <name evidence="2" type="ORF">DERP_009111</name>
</gene>
<evidence type="ECO:0000256" key="1">
    <source>
        <dbReference type="SAM" id="Phobius"/>
    </source>
</evidence>
<evidence type="ECO:0008006" key="4">
    <source>
        <dbReference type="Google" id="ProtNLM"/>
    </source>
</evidence>
<keyword evidence="1" id="KW-0812">Transmembrane</keyword>
<keyword evidence="1" id="KW-0472">Membrane</keyword>
<reference evidence="2 3" key="1">
    <citation type="journal article" date="2018" name="J. Allergy Clin. Immunol.">
        <title>High-quality assembly of Dermatophagoides pteronyssinus genome and transcriptome reveals a wide range of novel allergens.</title>
        <authorList>
            <person name="Liu X.Y."/>
            <person name="Yang K.Y."/>
            <person name="Wang M.Q."/>
            <person name="Kwok J.S."/>
            <person name="Zeng X."/>
            <person name="Yang Z."/>
            <person name="Xiao X.J."/>
            <person name="Lau C.P."/>
            <person name="Li Y."/>
            <person name="Huang Z.M."/>
            <person name="Ba J.G."/>
            <person name="Yim A.K."/>
            <person name="Ouyang C.Y."/>
            <person name="Ngai S.M."/>
            <person name="Chan T.F."/>
            <person name="Leung E.L."/>
            <person name="Liu L."/>
            <person name="Liu Z.G."/>
            <person name="Tsui S.K."/>
        </authorList>
    </citation>
    <scope>NUCLEOTIDE SEQUENCE [LARGE SCALE GENOMIC DNA]</scope>
    <source>
        <strain evidence="2">Derp</strain>
    </source>
</reference>
<organism evidence="2 3">
    <name type="scientific">Dermatophagoides pteronyssinus</name>
    <name type="common">European house dust mite</name>
    <dbReference type="NCBI Taxonomy" id="6956"/>
    <lineage>
        <taxon>Eukaryota</taxon>
        <taxon>Metazoa</taxon>
        <taxon>Ecdysozoa</taxon>
        <taxon>Arthropoda</taxon>
        <taxon>Chelicerata</taxon>
        <taxon>Arachnida</taxon>
        <taxon>Acari</taxon>
        <taxon>Acariformes</taxon>
        <taxon>Sarcoptiformes</taxon>
        <taxon>Astigmata</taxon>
        <taxon>Psoroptidia</taxon>
        <taxon>Analgoidea</taxon>
        <taxon>Pyroglyphidae</taxon>
        <taxon>Dermatophagoidinae</taxon>
        <taxon>Dermatophagoides</taxon>
    </lineage>
</organism>
<sequence length="83" mass="9822">MEVIWIITIIKRLSNFTHEVQQKFLADNAERRLMELSYNNAFRSAVAIVIIFTVCFTVIEILRLILIHRYHLESEIDDQTDLS</sequence>
<proteinExistence type="predicted"/>
<keyword evidence="1" id="KW-1133">Transmembrane helix</keyword>